<keyword evidence="2" id="KW-0812">Transmembrane</keyword>
<dbReference type="PANTHER" id="PTHR37992">
    <property type="entry name" value="EXPRESSED PROTEIN"/>
    <property type="match status" value="1"/>
</dbReference>
<feature type="transmembrane region" description="Helical" evidence="2">
    <location>
        <begin position="122"/>
        <end position="144"/>
    </location>
</feature>
<feature type="compositionally biased region" description="Low complexity" evidence="1">
    <location>
        <begin position="303"/>
        <end position="315"/>
    </location>
</feature>
<dbReference type="Proteomes" id="UP000027195">
    <property type="component" value="Unassembled WGS sequence"/>
</dbReference>
<feature type="region of interest" description="Disordered" evidence="1">
    <location>
        <begin position="303"/>
        <end position="327"/>
    </location>
</feature>
<gene>
    <name evidence="3" type="ORF">BOTBODRAFT_192363</name>
</gene>
<proteinExistence type="predicted"/>
<keyword evidence="2" id="KW-1133">Transmembrane helix</keyword>
<feature type="transmembrane region" description="Helical" evidence="2">
    <location>
        <begin position="96"/>
        <end position="116"/>
    </location>
</feature>
<evidence type="ECO:0000256" key="1">
    <source>
        <dbReference type="SAM" id="MobiDB-lite"/>
    </source>
</evidence>
<evidence type="ECO:0000256" key="2">
    <source>
        <dbReference type="SAM" id="Phobius"/>
    </source>
</evidence>
<sequence length="327" mass="35782">MSLPVDLRDPQAVQLYVAHTRLQVGTPVAILVNIATHLVCILLIHPSARDISHTHTTPITPGSSLVAISWTIAYSLMVALSLLLIASHKDETKRTFVHGVGVRFIIVHWLLAGWMVAWTIQWLATSLALLSVSIALLFWIAITLQAYPPVRTRPLDTLTIHVPILFLFMTLFVNALPLSIYIVLGWSYPDYAENIEYAYHAWEGMGILAGPTVVGLVWVIARVDIVSAAAGMWGMMCIIWSGHAKPAPVLVFAIIFAILYPMVFVVTLMVSRMRERQKLNREGGIALPPDDVDDPVVPAHAGAHSANGANANSNGVESSSHRVWGEA</sequence>
<dbReference type="InterPro" id="IPR013920">
    <property type="entry name" value="DUF1774_fun"/>
</dbReference>
<organism evidence="3 4">
    <name type="scientific">Botryobasidium botryosum (strain FD-172 SS1)</name>
    <dbReference type="NCBI Taxonomy" id="930990"/>
    <lineage>
        <taxon>Eukaryota</taxon>
        <taxon>Fungi</taxon>
        <taxon>Dikarya</taxon>
        <taxon>Basidiomycota</taxon>
        <taxon>Agaricomycotina</taxon>
        <taxon>Agaricomycetes</taxon>
        <taxon>Cantharellales</taxon>
        <taxon>Botryobasidiaceae</taxon>
        <taxon>Botryobasidium</taxon>
    </lineage>
</organism>
<dbReference type="AlphaFoldDB" id="A0A067LYT2"/>
<feature type="transmembrane region" description="Helical" evidence="2">
    <location>
        <begin position="64"/>
        <end position="84"/>
    </location>
</feature>
<evidence type="ECO:0000313" key="4">
    <source>
        <dbReference type="Proteomes" id="UP000027195"/>
    </source>
</evidence>
<dbReference type="HOGENOM" id="CLU_033260_0_0_1"/>
<feature type="transmembrane region" description="Helical" evidence="2">
    <location>
        <begin position="24"/>
        <end position="44"/>
    </location>
</feature>
<dbReference type="EMBL" id="KL198105">
    <property type="protein sequence ID" value="KDQ07540.1"/>
    <property type="molecule type" value="Genomic_DNA"/>
</dbReference>
<keyword evidence="2" id="KW-0472">Membrane</keyword>
<protein>
    <submittedName>
        <fullName evidence="3">Uncharacterized protein</fullName>
    </submittedName>
</protein>
<reference evidence="4" key="1">
    <citation type="journal article" date="2014" name="Proc. Natl. Acad. Sci. U.S.A.">
        <title>Extensive sampling of basidiomycete genomes demonstrates inadequacy of the white-rot/brown-rot paradigm for wood decay fungi.</title>
        <authorList>
            <person name="Riley R."/>
            <person name="Salamov A.A."/>
            <person name="Brown D.W."/>
            <person name="Nagy L.G."/>
            <person name="Floudas D."/>
            <person name="Held B.W."/>
            <person name="Levasseur A."/>
            <person name="Lombard V."/>
            <person name="Morin E."/>
            <person name="Otillar R."/>
            <person name="Lindquist E.A."/>
            <person name="Sun H."/>
            <person name="LaButti K.M."/>
            <person name="Schmutz J."/>
            <person name="Jabbour D."/>
            <person name="Luo H."/>
            <person name="Baker S.E."/>
            <person name="Pisabarro A.G."/>
            <person name="Walton J.D."/>
            <person name="Blanchette R.A."/>
            <person name="Henrissat B."/>
            <person name="Martin F."/>
            <person name="Cullen D."/>
            <person name="Hibbett D.S."/>
            <person name="Grigoriev I.V."/>
        </authorList>
    </citation>
    <scope>NUCLEOTIDE SEQUENCE [LARGE SCALE GENOMIC DNA]</scope>
    <source>
        <strain evidence="4">FD-172 SS1</strain>
    </source>
</reference>
<feature type="transmembrane region" description="Helical" evidence="2">
    <location>
        <begin position="225"/>
        <end position="243"/>
    </location>
</feature>
<feature type="transmembrane region" description="Helical" evidence="2">
    <location>
        <begin position="164"/>
        <end position="188"/>
    </location>
</feature>
<dbReference type="OrthoDB" id="3342455at2759"/>
<name>A0A067LYT2_BOTB1</name>
<feature type="transmembrane region" description="Helical" evidence="2">
    <location>
        <begin position="249"/>
        <end position="271"/>
    </location>
</feature>
<keyword evidence="4" id="KW-1185">Reference proteome</keyword>
<dbReference type="PANTHER" id="PTHR37992:SF1">
    <property type="entry name" value="DUF1774-DOMAIN-CONTAINING PROTEIN"/>
    <property type="match status" value="1"/>
</dbReference>
<dbReference type="STRING" id="930990.A0A067LYT2"/>
<evidence type="ECO:0000313" key="3">
    <source>
        <dbReference type="EMBL" id="KDQ07540.1"/>
    </source>
</evidence>
<dbReference type="InParanoid" id="A0A067LYT2"/>
<feature type="transmembrane region" description="Helical" evidence="2">
    <location>
        <begin position="200"/>
        <end position="220"/>
    </location>
</feature>
<accession>A0A067LYT2</accession>